<keyword evidence="1" id="KW-0001">2Fe-2S</keyword>
<evidence type="ECO:0000256" key="1">
    <source>
        <dbReference type="ARBA" id="ARBA00022714"/>
    </source>
</evidence>
<organism evidence="6 7">
    <name type="scientific">Paraburkholderia diazotrophica</name>
    <dbReference type="NCBI Taxonomy" id="667676"/>
    <lineage>
        <taxon>Bacteria</taxon>
        <taxon>Pseudomonadati</taxon>
        <taxon>Pseudomonadota</taxon>
        <taxon>Betaproteobacteria</taxon>
        <taxon>Burkholderiales</taxon>
        <taxon>Burkholderiaceae</taxon>
        <taxon>Paraburkholderia</taxon>
    </lineage>
</organism>
<dbReference type="InterPro" id="IPR017941">
    <property type="entry name" value="Rieske_2Fe-2S"/>
</dbReference>
<dbReference type="AlphaFoldDB" id="A0A1H7C690"/>
<gene>
    <name evidence="6" type="ORF">SAMN05192539_1020118</name>
</gene>
<dbReference type="Gene3D" id="2.102.10.10">
    <property type="entry name" value="Rieske [2Fe-2S] iron-sulphur domain"/>
    <property type="match status" value="1"/>
</dbReference>
<proteinExistence type="predicted"/>
<name>A0A1H7C690_9BURK</name>
<evidence type="ECO:0000259" key="5">
    <source>
        <dbReference type="PROSITE" id="PS51296"/>
    </source>
</evidence>
<keyword evidence="3" id="KW-0408">Iron</keyword>
<keyword evidence="4" id="KW-0411">Iron-sulfur</keyword>
<dbReference type="PROSITE" id="PS51296">
    <property type="entry name" value="RIESKE"/>
    <property type="match status" value="1"/>
</dbReference>
<accession>A0A1H7C690</accession>
<dbReference type="Proteomes" id="UP000198866">
    <property type="component" value="Unassembled WGS sequence"/>
</dbReference>
<evidence type="ECO:0000313" key="7">
    <source>
        <dbReference type="Proteomes" id="UP000198866"/>
    </source>
</evidence>
<dbReference type="SUPFAM" id="SSF50022">
    <property type="entry name" value="ISP domain"/>
    <property type="match status" value="1"/>
</dbReference>
<sequence length="112" mass="12476">MQIIEWHRVCACEDIDEEDVREFQHEGNLYAVYHTPTGFYATAGVCTHETARLADGFVFGDVIECPMHMGRFDIPSGKAQGAPVCVNLTVHPVKTDNGAVFIGLEGRRSHER</sequence>
<protein>
    <submittedName>
        <fullName evidence="6">Rieske [2Fe-2S] domain protein, MocE subfamily</fullName>
    </submittedName>
</protein>
<dbReference type="Pfam" id="PF00355">
    <property type="entry name" value="Rieske"/>
    <property type="match status" value="1"/>
</dbReference>
<dbReference type="RefSeq" id="WP_090869600.1">
    <property type="nucleotide sequence ID" value="NZ_FNYE01000020.1"/>
</dbReference>
<reference evidence="7" key="1">
    <citation type="submission" date="2016-10" db="EMBL/GenBank/DDBJ databases">
        <authorList>
            <person name="Varghese N."/>
            <person name="Submissions S."/>
        </authorList>
    </citation>
    <scope>NUCLEOTIDE SEQUENCE [LARGE SCALE GENOMIC DNA]</scope>
    <source>
        <strain evidence="7">LMG 26031</strain>
    </source>
</reference>
<dbReference type="OrthoDB" id="9800167at2"/>
<dbReference type="CDD" id="cd03528">
    <property type="entry name" value="Rieske_RO_ferredoxin"/>
    <property type="match status" value="1"/>
</dbReference>
<feature type="domain" description="Rieske" evidence="5">
    <location>
        <begin position="6"/>
        <end position="102"/>
    </location>
</feature>
<evidence type="ECO:0000256" key="4">
    <source>
        <dbReference type="ARBA" id="ARBA00023014"/>
    </source>
</evidence>
<dbReference type="STRING" id="667676.SAMN05192539_1020118"/>
<dbReference type="EMBL" id="FNYE01000020">
    <property type="protein sequence ID" value="SEJ85211.1"/>
    <property type="molecule type" value="Genomic_DNA"/>
</dbReference>
<dbReference type="InterPro" id="IPR036922">
    <property type="entry name" value="Rieske_2Fe-2S_sf"/>
</dbReference>
<keyword evidence="7" id="KW-1185">Reference proteome</keyword>
<evidence type="ECO:0000313" key="6">
    <source>
        <dbReference type="EMBL" id="SEJ85211.1"/>
    </source>
</evidence>
<evidence type="ECO:0000256" key="3">
    <source>
        <dbReference type="ARBA" id="ARBA00023004"/>
    </source>
</evidence>
<dbReference type="GO" id="GO:0051537">
    <property type="term" value="F:2 iron, 2 sulfur cluster binding"/>
    <property type="evidence" value="ECO:0007669"/>
    <property type="project" value="UniProtKB-KW"/>
</dbReference>
<keyword evidence="2" id="KW-0479">Metal-binding</keyword>
<evidence type="ECO:0000256" key="2">
    <source>
        <dbReference type="ARBA" id="ARBA00022723"/>
    </source>
</evidence>
<dbReference type="GO" id="GO:0046872">
    <property type="term" value="F:metal ion binding"/>
    <property type="evidence" value="ECO:0007669"/>
    <property type="project" value="UniProtKB-KW"/>
</dbReference>